<dbReference type="AlphaFoldDB" id="A0A3E0VVW5"/>
<evidence type="ECO:0000256" key="1">
    <source>
        <dbReference type="ARBA" id="ARBA00008791"/>
    </source>
</evidence>
<organism evidence="3 4">
    <name type="scientific">Subtercola boreus</name>
    <dbReference type="NCBI Taxonomy" id="120213"/>
    <lineage>
        <taxon>Bacteria</taxon>
        <taxon>Bacillati</taxon>
        <taxon>Actinomycetota</taxon>
        <taxon>Actinomycetes</taxon>
        <taxon>Micrococcales</taxon>
        <taxon>Microbacteriaceae</taxon>
        <taxon>Subtercola</taxon>
    </lineage>
</organism>
<name>A0A3E0VVW5_9MICO</name>
<feature type="domain" description="UspA" evidence="2">
    <location>
        <begin position="166"/>
        <end position="299"/>
    </location>
</feature>
<dbReference type="Pfam" id="PF00582">
    <property type="entry name" value="Usp"/>
    <property type="match status" value="2"/>
</dbReference>
<dbReference type="InterPro" id="IPR006016">
    <property type="entry name" value="UspA"/>
</dbReference>
<reference evidence="3 4" key="1">
    <citation type="submission" date="2017-04" db="EMBL/GenBank/DDBJ databases">
        <title>Comparative genome analysis of Subtercola boreus.</title>
        <authorList>
            <person name="Cho Y.-J."/>
            <person name="Cho A."/>
            <person name="Kim O.-S."/>
            <person name="Lee J.-I."/>
        </authorList>
    </citation>
    <scope>NUCLEOTIDE SEQUENCE [LARGE SCALE GENOMIC DNA]</scope>
    <source>
        <strain evidence="3 4">P27444</strain>
    </source>
</reference>
<evidence type="ECO:0000259" key="2">
    <source>
        <dbReference type="Pfam" id="PF00582"/>
    </source>
</evidence>
<dbReference type="InterPro" id="IPR014729">
    <property type="entry name" value="Rossmann-like_a/b/a_fold"/>
</dbReference>
<dbReference type="PRINTS" id="PR01438">
    <property type="entry name" value="UNVRSLSTRESS"/>
</dbReference>
<dbReference type="SUPFAM" id="SSF52402">
    <property type="entry name" value="Adenine nucleotide alpha hydrolases-like"/>
    <property type="match status" value="2"/>
</dbReference>
<sequence length="305" mass="32005">MMDTVSPPAPVEAAVPAARPNAVGRRTVLCISERGAGATATAWAVEYARRHDRTLTLAHVIDPQTNDDAHPATQAEVDAATELLETTAEHVRYQVKTLSVTVHVSNGDVHDEILRLSGPQTVLVFGAPAASELSHARNSLGITLASTAYGPVAVIPAPDEQVRHGVMAAVDGSETATRAALFAASEASLLGLDLRVVSVWSEPPIWQETFIDSRTHNELVLRNGAVLNAATDGIRLAYPSLTVTGVLRHADTVQALLAEARSASLLVIGSRQEHGIRRLLLGSTSHGVLASLPAPTIVIGPPSAT</sequence>
<feature type="domain" description="UspA" evidence="2">
    <location>
        <begin position="27"/>
        <end position="116"/>
    </location>
</feature>
<proteinExistence type="inferred from homology"/>
<dbReference type="Proteomes" id="UP000256709">
    <property type="component" value="Unassembled WGS sequence"/>
</dbReference>
<comment type="similarity">
    <text evidence="1">Belongs to the universal stress protein A family.</text>
</comment>
<dbReference type="PANTHER" id="PTHR46268:SF6">
    <property type="entry name" value="UNIVERSAL STRESS PROTEIN UP12"/>
    <property type="match status" value="1"/>
</dbReference>
<dbReference type="InterPro" id="IPR006015">
    <property type="entry name" value="Universal_stress_UspA"/>
</dbReference>
<dbReference type="EMBL" id="NBXA01000020">
    <property type="protein sequence ID" value="RFA12977.1"/>
    <property type="molecule type" value="Genomic_DNA"/>
</dbReference>
<evidence type="ECO:0000313" key="4">
    <source>
        <dbReference type="Proteomes" id="UP000256709"/>
    </source>
</evidence>
<dbReference type="OrthoDB" id="4931198at2"/>
<comment type="caution">
    <text evidence="3">The sequence shown here is derived from an EMBL/GenBank/DDBJ whole genome shotgun (WGS) entry which is preliminary data.</text>
</comment>
<evidence type="ECO:0000313" key="3">
    <source>
        <dbReference type="EMBL" id="RFA12977.1"/>
    </source>
</evidence>
<dbReference type="PANTHER" id="PTHR46268">
    <property type="entry name" value="STRESS RESPONSE PROTEIN NHAX"/>
    <property type="match status" value="1"/>
</dbReference>
<dbReference type="Gene3D" id="3.40.50.620">
    <property type="entry name" value="HUPs"/>
    <property type="match status" value="2"/>
</dbReference>
<accession>A0A3E0VVW5</accession>
<gene>
    <name evidence="3" type="ORF">B7R21_09015</name>
</gene>
<protein>
    <recommendedName>
        <fullName evidence="2">UspA domain-containing protein</fullName>
    </recommendedName>
</protein>